<evidence type="ECO:0000313" key="2">
    <source>
        <dbReference type="EMBL" id="CAF4429683.1"/>
    </source>
</evidence>
<evidence type="ECO:0000313" key="3">
    <source>
        <dbReference type="Proteomes" id="UP000681720"/>
    </source>
</evidence>
<protein>
    <submittedName>
        <fullName evidence="2">Uncharacterized protein</fullName>
    </submittedName>
</protein>
<dbReference type="Proteomes" id="UP000681720">
    <property type="component" value="Unassembled WGS sequence"/>
</dbReference>
<evidence type="ECO:0000256" key="1">
    <source>
        <dbReference type="SAM" id="Phobius"/>
    </source>
</evidence>
<gene>
    <name evidence="2" type="ORF">GIL414_LOCUS31479</name>
</gene>
<keyword evidence="1" id="KW-0472">Membrane</keyword>
<name>A0A8S2WCH3_9BILA</name>
<organism evidence="2 3">
    <name type="scientific">Rotaria magnacalcarata</name>
    <dbReference type="NCBI Taxonomy" id="392030"/>
    <lineage>
        <taxon>Eukaryota</taxon>
        <taxon>Metazoa</taxon>
        <taxon>Spiralia</taxon>
        <taxon>Gnathifera</taxon>
        <taxon>Rotifera</taxon>
        <taxon>Eurotatoria</taxon>
        <taxon>Bdelloidea</taxon>
        <taxon>Philodinida</taxon>
        <taxon>Philodinidae</taxon>
        <taxon>Rotaria</taxon>
    </lineage>
</organism>
<dbReference type="AlphaFoldDB" id="A0A8S2WCH3"/>
<feature type="transmembrane region" description="Helical" evidence="1">
    <location>
        <begin position="67"/>
        <end position="87"/>
    </location>
</feature>
<dbReference type="EMBL" id="CAJOBJ010063823">
    <property type="protein sequence ID" value="CAF4429683.1"/>
    <property type="molecule type" value="Genomic_DNA"/>
</dbReference>
<proteinExistence type="predicted"/>
<accession>A0A8S2WCH3</accession>
<keyword evidence="1" id="KW-1133">Transmembrane helix</keyword>
<keyword evidence="1" id="KW-0812">Transmembrane</keyword>
<sequence>MCDPKRTICCFNYESKILVFYIAAPPYATTIKMLSANIYPLPSRTGRLLRRNFLVLPDLILYGKHTVASAILLSGVLILLIFGATMYTNERPKELTYAQNTCEIGSSYVCWCDTTNSSKVQWEQPNSRNGLIMLIFGALTIIPTIISFFPTYKFCKQIKRHQMR</sequence>
<comment type="caution">
    <text evidence="2">The sequence shown here is derived from an EMBL/GenBank/DDBJ whole genome shotgun (WGS) entry which is preliminary data.</text>
</comment>
<reference evidence="2" key="1">
    <citation type="submission" date="2021-02" db="EMBL/GenBank/DDBJ databases">
        <authorList>
            <person name="Nowell W R."/>
        </authorList>
    </citation>
    <scope>NUCLEOTIDE SEQUENCE</scope>
</reference>
<feature type="transmembrane region" description="Helical" evidence="1">
    <location>
        <begin position="131"/>
        <end position="155"/>
    </location>
</feature>